<keyword evidence="1" id="KW-1133">Transmembrane helix</keyword>
<feature type="transmembrane region" description="Helical" evidence="1">
    <location>
        <begin position="14"/>
        <end position="32"/>
    </location>
</feature>
<evidence type="ECO:0000256" key="1">
    <source>
        <dbReference type="SAM" id="Phobius"/>
    </source>
</evidence>
<evidence type="ECO:0000259" key="2">
    <source>
        <dbReference type="Pfam" id="PF23539"/>
    </source>
</evidence>
<protein>
    <recommendedName>
        <fullName evidence="2">DUF7134 domain-containing protein</fullName>
    </recommendedName>
</protein>
<dbReference type="InterPro" id="IPR016032">
    <property type="entry name" value="Sig_transdc_resp-reg_C-effctor"/>
</dbReference>
<organism evidence="3 4">
    <name type="scientific">Pseudonocardia zijingensis</name>
    <dbReference type="NCBI Taxonomy" id="153376"/>
    <lineage>
        <taxon>Bacteria</taxon>
        <taxon>Bacillati</taxon>
        <taxon>Actinomycetota</taxon>
        <taxon>Actinomycetes</taxon>
        <taxon>Pseudonocardiales</taxon>
        <taxon>Pseudonocardiaceae</taxon>
        <taxon>Pseudonocardia</taxon>
    </lineage>
</organism>
<proteinExistence type="predicted"/>
<dbReference type="Gene3D" id="1.10.10.10">
    <property type="entry name" value="Winged helix-like DNA-binding domain superfamily/Winged helix DNA-binding domain"/>
    <property type="match status" value="1"/>
</dbReference>
<dbReference type="Proteomes" id="UP001499967">
    <property type="component" value="Unassembled WGS sequence"/>
</dbReference>
<dbReference type="SUPFAM" id="SSF46894">
    <property type="entry name" value="C-terminal effector domain of the bipartite response regulators"/>
    <property type="match status" value="1"/>
</dbReference>
<keyword evidence="4" id="KW-1185">Reference proteome</keyword>
<name>A0ABP4B3A2_9PSEU</name>
<keyword evidence="1" id="KW-0812">Transmembrane</keyword>
<sequence length="199" mass="21630">MNDSTGARRSTRDWIVDIAIFVLAVLFGLFTASQRIAAPVQPPWLFELDQFVGVLACAALWLRRRRPVQLAVALVAVSTFSEPAAGAMLASLFAVAVHRPRRVSFAVFLLSIPSAALYTVLRLEPDIPPAVVLMLGVALRSAAYGWGLVIHHQRQLVTRARTEAPAVKTHVSNILTKPDLNNRVQIALLAHDAGLVDEG</sequence>
<evidence type="ECO:0000313" key="3">
    <source>
        <dbReference type="EMBL" id="GAA0944489.1"/>
    </source>
</evidence>
<accession>A0ABP4B3A2</accession>
<keyword evidence="1" id="KW-0472">Membrane</keyword>
<comment type="caution">
    <text evidence="3">The sequence shown here is derived from an EMBL/GenBank/DDBJ whole genome shotgun (WGS) entry which is preliminary data.</text>
</comment>
<feature type="transmembrane region" description="Helical" evidence="1">
    <location>
        <begin position="127"/>
        <end position="149"/>
    </location>
</feature>
<feature type="domain" description="DUF7134" evidence="2">
    <location>
        <begin position="11"/>
        <end position="135"/>
    </location>
</feature>
<dbReference type="EMBL" id="BAAAHP010000117">
    <property type="protein sequence ID" value="GAA0944489.1"/>
    <property type="molecule type" value="Genomic_DNA"/>
</dbReference>
<evidence type="ECO:0000313" key="4">
    <source>
        <dbReference type="Proteomes" id="UP001499967"/>
    </source>
</evidence>
<dbReference type="InterPro" id="IPR055558">
    <property type="entry name" value="DUF7134"/>
</dbReference>
<gene>
    <name evidence="3" type="ORF">GCM10009559_41930</name>
</gene>
<dbReference type="InterPro" id="IPR036388">
    <property type="entry name" value="WH-like_DNA-bd_sf"/>
</dbReference>
<dbReference type="RefSeq" id="WP_343943187.1">
    <property type="nucleotide sequence ID" value="NZ_BAAAHP010000117.1"/>
</dbReference>
<feature type="transmembrane region" description="Helical" evidence="1">
    <location>
        <begin position="68"/>
        <end position="96"/>
    </location>
</feature>
<dbReference type="Pfam" id="PF23539">
    <property type="entry name" value="DUF7134"/>
    <property type="match status" value="1"/>
</dbReference>
<feature type="transmembrane region" description="Helical" evidence="1">
    <location>
        <begin position="103"/>
        <end position="121"/>
    </location>
</feature>
<reference evidence="4" key="1">
    <citation type="journal article" date="2019" name="Int. J. Syst. Evol. Microbiol.">
        <title>The Global Catalogue of Microorganisms (GCM) 10K type strain sequencing project: providing services to taxonomists for standard genome sequencing and annotation.</title>
        <authorList>
            <consortium name="The Broad Institute Genomics Platform"/>
            <consortium name="The Broad Institute Genome Sequencing Center for Infectious Disease"/>
            <person name="Wu L."/>
            <person name="Ma J."/>
        </authorList>
    </citation>
    <scope>NUCLEOTIDE SEQUENCE [LARGE SCALE GENOMIC DNA]</scope>
    <source>
        <strain evidence="4">JCM 11117</strain>
    </source>
</reference>